<gene>
    <name evidence="10" type="ORF">SAMN02745111_00511</name>
</gene>
<dbReference type="InterPro" id="IPR044846">
    <property type="entry name" value="GH10"/>
</dbReference>
<dbReference type="Gene3D" id="2.60.40.1190">
    <property type="match status" value="1"/>
</dbReference>
<reference evidence="10 11" key="1">
    <citation type="submission" date="2017-02" db="EMBL/GenBank/DDBJ databases">
        <authorList>
            <person name="Peterson S.W."/>
        </authorList>
    </citation>
    <scope>NUCLEOTIDE SEQUENCE [LARGE SCALE GENOMIC DNA]</scope>
    <source>
        <strain evidence="10 11">ATCC 35992</strain>
    </source>
</reference>
<dbReference type="Proteomes" id="UP000190814">
    <property type="component" value="Unassembled WGS sequence"/>
</dbReference>
<feature type="domain" description="GH10" evidence="9">
    <location>
        <begin position="324"/>
        <end position="745"/>
    </location>
</feature>
<dbReference type="InterPro" id="IPR032675">
    <property type="entry name" value="LRR_dom_sf"/>
</dbReference>
<name>A0A1T4V9H3_9FIRM</name>
<dbReference type="STRING" id="39495.SAMN02745111_00511"/>
<evidence type="ECO:0000256" key="8">
    <source>
        <dbReference type="SAM" id="SignalP"/>
    </source>
</evidence>
<keyword evidence="10" id="KW-0858">Xylan degradation</keyword>
<evidence type="ECO:0000256" key="1">
    <source>
        <dbReference type="ARBA" id="ARBA00007495"/>
    </source>
</evidence>
<dbReference type="InterPro" id="IPR017853">
    <property type="entry name" value="GH"/>
</dbReference>
<dbReference type="AlphaFoldDB" id="A0A1T4V9H3"/>
<dbReference type="InterPro" id="IPR010502">
    <property type="entry name" value="Carb-bd_dom_fam9"/>
</dbReference>
<evidence type="ECO:0000256" key="3">
    <source>
        <dbReference type="ARBA" id="ARBA00023277"/>
    </source>
</evidence>
<dbReference type="GO" id="GO:0031176">
    <property type="term" value="F:endo-1,4-beta-xylanase activity"/>
    <property type="evidence" value="ECO:0007669"/>
    <property type="project" value="UniProtKB-EC"/>
</dbReference>
<keyword evidence="8" id="KW-0732">Signal</keyword>
<dbReference type="SUPFAM" id="SSF51445">
    <property type="entry name" value="(Trans)glycosidases"/>
    <property type="match status" value="1"/>
</dbReference>
<dbReference type="PROSITE" id="PS51760">
    <property type="entry name" value="GH10_2"/>
    <property type="match status" value="1"/>
</dbReference>
<feature type="region of interest" description="Disordered" evidence="7">
    <location>
        <begin position="1077"/>
        <end position="1097"/>
    </location>
</feature>
<dbReference type="Gene3D" id="3.80.10.10">
    <property type="entry name" value="Ribonuclease Inhibitor"/>
    <property type="match status" value="1"/>
</dbReference>
<evidence type="ECO:0000313" key="11">
    <source>
        <dbReference type="Proteomes" id="UP000190814"/>
    </source>
</evidence>
<dbReference type="RefSeq" id="WP_078765400.1">
    <property type="nucleotide sequence ID" value="NZ_FUXZ01000003.1"/>
</dbReference>
<dbReference type="GO" id="GO:0045493">
    <property type="term" value="P:xylan catabolic process"/>
    <property type="evidence" value="ECO:0007669"/>
    <property type="project" value="UniProtKB-KW"/>
</dbReference>
<evidence type="ECO:0000256" key="2">
    <source>
        <dbReference type="ARBA" id="ARBA00022801"/>
    </source>
</evidence>
<dbReference type="SUPFAM" id="SSF52058">
    <property type="entry name" value="L domain-like"/>
    <property type="match status" value="1"/>
</dbReference>
<evidence type="ECO:0000259" key="9">
    <source>
        <dbReference type="PROSITE" id="PS51760"/>
    </source>
</evidence>
<proteinExistence type="inferred from homology"/>
<dbReference type="InterPro" id="IPR001000">
    <property type="entry name" value="GH10_dom"/>
</dbReference>
<keyword evidence="3 6" id="KW-0119">Carbohydrate metabolism</keyword>
<protein>
    <recommendedName>
        <fullName evidence="6">Beta-xylanase</fullName>
        <ecNumber evidence="6">3.2.1.8</ecNumber>
    </recommendedName>
</protein>
<dbReference type="SMART" id="SM00633">
    <property type="entry name" value="Glyco_10"/>
    <property type="match status" value="1"/>
</dbReference>
<accession>A0A1T4V9H3</accession>
<dbReference type="Pfam" id="PF06452">
    <property type="entry name" value="CBM9_1"/>
    <property type="match status" value="1"/>
</dbReference>
<dbReference type="PANTHER" id="PTHR31490:SF90">
    <property type="entry name" value="ENDO-1,4-BETA-XYLANASE A"/>
    <property type="match status" value="1"/>
</dbReference>
<evidence type="ECO:0000256" key="4">
    <source>
        <dbReference type="ARBA" id="ARBA00023295"/>
    </source>
</evidence>
<dbReference type="Gene3D" id="3.20.20.80">
    <property type="entry name" value="Glycosidases"/>
    <property type="match status" value="1"/>
</dbReference>
<evidence type="ECO:0000313" key="10">
    <source>
        <dbReference type="EMBL" id="SKA61615.1"/>
    </source>
</evidence>
<dbReference type="InterPro" id="IPR026906">
    <property type="entry name" value="LRR_5"/>
</dbReference>
<dbReference type="Pfam" id="PF13306">
    <property type="entry name" value="LRR_5"/>
    <property type="match status" value="1"/>
</dbReference>
<dbReference type="CDD" id="cd00005">
    <property type="entry name" value="CBM9_like_1"/>
    <property type="match status" value="1"/>
</dbReference>
<dbReference type="EMBL" id="FUXZ01000003">
    <property type="protein sequence ID" value="SKA61615.1"/>
    <property type="molecule type" value="Genomic_DNA"/>
</dbReference>
<evidence type="ECO:0000256" key="5">
    <source>
        <dbReference type="ARBA" id="ARBA00023326"/>
    </source>
</evidence>
<keyword evidence="2 6" id="KW-0378">Hydrolase</keyword>
<keyword evidence="5 6" id="KW-0624">Polysaccharide degradation</keyword>
<comment type="similarity">
    <text evidence="1 6">Belongs to the glycosyl hydrolase 10 (cellulase F) family.</text>
</comment>
<dbReference type="SUPFAM" id="SSF49344">
    <property type="entry name" value="CBD9-like"/>
    <property type="match status" value="1"/>
</dbReference>
<dbReference type="EC" id="3.2.1.8" evidence="6"/>
<feature type="signal peptide" evidence="8">
    <location>
        <begin position="1"/>
        <end position="29"/>
    </location>
</feature>
<comment type="catalytic activity">
    <reaction evidence="6">
        <text>Endohydrolysis of (1-&gt;4)-beta-D-xylosidic linkages in xylans.</text>
        <dbReference type="EC" id="3.2.1.8"/>
    </reaction>
</comment>
<keyword evidence="4 6" id="KW-0326">Glycosidase</keyword>
<dbReference type="PANTHER" id="PTHR31490">
    <property type="entry name" value="GLYCOSYL HYDROLASE"/>
    <property type="match status" value="1"/>
</dbReference>
<feature type="chain" id="PRO_5012142881" description="Beta-xylanase" evidence="8">
    <location>
        <begin position="30"/>
        <end position="1269"/>
    </location>
</feature>
<sequence length="1269" mass="139947">MKKMYSKALAVMCAVTMALPSTVYTNVYADGEVTNNQNPEEGGNEEAEVKYENGTHELSLGKFGVAGTHNAEIEVDENKVPVLDDKGNAKIDFSAQYGQVYFSLPEGIDPKRVTNIEFPDLESVAVKVQQTQGDDDNGCLVNYSNSLSFEEGTDFSVIVLMNMAEGAVSKNVGTIVITLTDAPNDTRVVTYKLSELNLALNGGAKIEDNEVTFTNSYQSVFFDFSSIFEDGMAPIKIDIKGDANTFNYKVMTEEQFEDESERWGNGLAVSYGNPTIEFDDASAKYLIVMSGDTPDDPEAENKTYGSFAMNSEVEFTLAPSYGVQMDIPDLRSVVATEEGLGEDAYVGCAVTGTETADEKVMQLATKHFNAVTLGNELKLDCMLGYNNASSKDVEFTYVNKNTFKACDEGDENAMKVPVLNYKNAEERLDMFLKWNEENPDKQIKVRGHVLVWHSQAPGWFFKKDYAGLFQDNTGAPELKTSDGVTEDKENGTYAEDATKEEMDRRQEWYIKTMLEHFTAPGSKYENLFYGWDVVNEAVSDNSGTYRNAAEGSRWWNIYKDQSFITNAFVYANKYAPKSLKLYYNDYNETVATKVKGIVKLLEDVKATKGARIDGCGMQAHYGIDNPTMGQVEAAVRAYSAVVDEVMLTELDVKASSEYDGTKATRVAEYTKQAYFYKNLYDTLVKLDKEEGINVSGIVVWGTVDKYSWLNDSNNVGGAANGGAQCPLLFDSNYQAKPAYWAFVDADKLEPYIQNVFVVESADGSFDNANTYSFGNDKVICEFSPIWDAKKLTVKALVKGKLADTDKVTLYYFDGETKKVEVAAKDMKAVEGGYEAVLTLDGAYAVGEAKLDVVVSVGEDKVAFNDVKLTQEESDQYYANANFRPFAEITKGTVKIDGEVDDAWKDAVSVPLTINLGANVTAEAKLLWDEDNLYVKADVVDPVLNKDSNDAYQQDSVEVFIDENNHKSDSYEEDDKQYRINYENTQSFNGDKCVADNVKSFAVVPKDGKGYSIEAAFKWTDIKAAEGSLIGLELQVNDADESGKRIGTLSWYDKSGMGWSAPSVFGTAKLVGEAKKADNKVDEKKTDSKTTVETKSVDGPKVGTKVEDKKFNYVVTKAGTTDGKTVGEVAVVASKNKKAKAVTVSASVTIDGVKYNVTEIKAKAFYANKKLTKVTIGKNVKKIGSKAFAKCTSLKTVIVKSKKLRTIGKSAFAGDKKLRSFKMKSNKKLKSVGKKAFKGVSKKCKFYVPKKLKKAYKKTLKKGGFKGKIK</sequence>
<dbReference type="OrthoDB" id="9809277at2"/>
<dbReference type="GO" id="GO:0030246">
    <property type="term" value="F:carbohydrate binding"/>
    <property type="evidence" value="ECO:0007669"/>
    <property type="project" value="InterPro"/>
</dbReference>
<evidence type="ECO:0000256" key="7">
    <source>
        <dbReference type="SAM" id="MobiDB-lite"/>
    </source>
</evidence>
<keyword evidence="11" id="KW-1185">Reference proteome</keyword>
<organism evidence="10 11">
    <name type="scientific">Eubacterium uniforme</name>
    <dbReference type="NCBI Taxonomy" id="39495"/>
    <lineage>
        <taxon>Bacteria</taxon>
        <taxon>Bacillati</taxon>
        <taxon>Bacillota</taxon>
        <taxon>Clostridia</taxon>
        <taxon>Eubacteriales</taxon>
        <taxon>Eubacteriaceae</taxon>
        <taxon>Eubacterium</taxon>
    </lineage>
</organism>
<evidence type="ECO:0000256" key="6">
    <source>
        <dbReference type="RuleBase" id="RU361174"/>
    </source>
</evidence>
<dbReference type="PRINTS" id="PR00134">
    <property type="entry name" value="GLHYDRLASE10"/>
</dbReference>
<dbReference type="Pfam" id="PF00331">
    <property type="entry name" value="Glyco_hydro_10"/>
    <property type="match status" value="1"/>
</dbReference>